<accession>A4EBU3</accession>
<reference evidence="9 10" key="1">
    <citation type="submission" date="2007-01" db="EMBL/GenBank/DDBJ databases">
        <title>Draft genome sequence of Collinsella aerofaciens (ATCC 25986).</title>
        <authorList>
            <person name="Sudarsanam P."/>
            <person name="Ley R."/>
            <person name="Guruge J."/>
            <person name="Turnbaugh P.J."/>
            <person name="Mahowald M."/>
            <person name="Liep D."/>
            <person name="Gordon J."/>
        </authorList>
    </citation>
    <scope>NUCLEOTIDE SEQUENCE [LARGE SCALE GENOMIC DNA]</scope>
    <source>
        <strain evidence="10">ATCC 25986 / DSM 3979 / JCM 10188 / KCTC 3647 / NCTC 11838 / VPI 1003</strain>
    </source>
</reference>
<proteinExistence type="inferred from homology"/>
<feature type="domain" description="Glycine transporter" evidence="8">
    <location>
        <begin position="164"/>
        <end position="237"/>
    </location>
</feature>
<keyword evidence="6 7" id="KW-0472">Membrane</keyword>
<evidence type="ECO:0000256" key="6">
    <source>
        <dbReference type="ARBA" id="ARBA00023136"/>
    </source>
</evidence>
<dbReference type="EMBL" id="AAVN02000008">
    <property type="protein sequence ID" value="EBA39053.1"/>
    <property type="molecule type" value="Genomic_DNA"/>
</dbReference>
<evidence type="ECO:0000259" key="8">
    <source>
        <dbReference type="Pfam" id="PF03458"/>
    </source>
</evidence>
<dbReference type="Proteomes" id="UP000002979">
    <property type="component" value="Unassembled WGS sequence"/>
</dbReference>
<evidence type="ECO:0000256" key="7">
    <source>
        <dbReference type="SAM" id="Phobius"/>
    </source>
</evidence>
<evidence type="ECO:0000256" key="5">
    <source>
        <dbReference type="ARBA" id="ARBA00022989"/>
    </source>
</evidence>
<dbReference type="Pfam" id="PF03458">
    <property type="entry name" value="Gly_transporter"/>
    <property type="match status" value="2"/>
</dbReference>
<comment type="subcellular location">
    <subcellularLocation>
        <location evidence="1">Cell membrane</location>
        <topology evidence="1">Multi-pass membrane protein</topology>
    </subcellularLocation>
</comment>
<dbReference type="InterPro" id="IPR005115">
    <property type="entry name" value="Gly_transporter"/>
</dbReference>
<comment type="caution">
    <text evidence="9">The sequence shown here is derived from an EMBL/GenBank/DDBJ whole genome shotgun (WGS) entry which is preliminary data.</text>
</comment>
<feature type="transmembrane region" description="Helical" evidence="7">
    <location>
        <begin position="222"/>
        <end position="240"/>
    </location>
</feature>
<evidence type="ECO:0000256" key="1">
    <source>
        <dbReference type="ARBA" id="ARBA00004651"/>
    </source>
</evidence>
<feature type="transmembrane region" description="Helical" evidence="7">
    <location>
        <begin position="131"/>
        <end position="154"/>
    </location>
</feature>
<evidence type="ECO:0000256" key="4">
    <source>
        <dbReference type="ARBA" id="ARBA00022692"/>
    </source>
</evidence>
<evidence type="ECO:0000313" key="9">
    <source>
        <dbReference type="EMBL" id="EBA39053.1"/>
    </source>
</evidence>
<evidence type="ECO:0000256" key="3">
    <source>
        <dbReference type="ARBA" id="ARBA00022475"/>
    </source>
</evidence>
<evidence type="ECO:0000313" key="10">
    <source>
        <dbReference type="Proteomes" id="UP000002979"/>
    </source>
</evidence>
<reference evidence="9 10" key="2">
    <citation type="submission" date="2007-04" db="EMBL/GenBank/DDBJ databases">
        <authorList>
            <person name="Fulton L."/>
            <person name="Clifton S."/>
            <person name="Fulton B."/>
            <person name="Xu J."/>
            <person name="Minx P."/>
            <person name="Mardis E.R."/>
            <person name="Wilson R.K."/>
        </authorList>
    </citation>
    <scope>NUCLEOTIDE SEQUENCE [LARGE SCALE GENOMIC DNA]</scope>
    <source>
        <strain evidence="10">ATCC 25986 / DSM 3979 / JCM 10188 / KCTC 3647 / NCTC 11838 / VPI 1003</strain>
    </source>
</reference>
<dbReference type="PANTHER" id="PTHR30506:SF3">
    <property type="entry name" value="UPF0126 INNER MEMBRANE PROTEIN YADS-RELATED"/>
    <property type="match status" value="1"/>
</dbReference>
<dbReference type="PANTHER" id="PTHR30506">
    <property type="entry name" value="INNER MEMBRANE PROTEIN"/>
    <property type="match status" value="1"/>
</dbReference>
<evidence type="ECO:0000256" key="2">
    <source>
        <dbReference type="ARBA" id="ARBA00008193"/>
    </source>
</evidence>
<feature type="transmembrane region" description="Helical" evidence="7">
    <location>
        <begin position="75"/>
        <end position="95"/>
    </location>
</feature>
<protein>
    <recommendedName>
        <fullName evidence="8">Glycine transporter domain-containing protein</fullName>
    </recommendedName>
</protein>
<feature type="domain" description="Glycine transporter" evidence="8">
    <location>
        <begin position="78"/>
        <end position="151"/>
    </location>
</feature>
<dbReference type="AlphaFoldDB" id="A4EBU3"/>
<feature type="transmembrane region" description="Helical" evidence="7">
    <location>
        <begin position="246"/>
        <end position="262"/>
    </location>
</feature>
<keyword evidence="4 7" id="KW-0812">Transmembrane</keyword>
<keyword evidence="5 7" id="KW-1133">Transmembrane helix</keyword>
<sequence length="284" mass="30191">MSFLEGDVHVLDPWHSSNAMPPPSPDRLPSNRVAIGAEHVLCTGIVKIRNPKDPILPVVAAMTITSHASDAMVAIPFWLEMFAVVAASISGVLVAREHKLDLVGAVALAVVCGLGGGLLRDMTLQVGNVYILNQPMALPLSIATAAIIYIFPAIVDKPEKLIPLLDIISVGIYAATGADKALVYGFAPAVCIMMGFFTAVGGGMLRDGFMGVVPGIFQRTNFYAIAAIAGSTSYVCLVMSGIMSNVAALIVCVVVTMGLRWLSLRFDIKSPTEEDIARFLHRKK</sequence>
<dbReference type="GO" id="GO:0005886">
    <property type="term" value="C:plasma membrane"/>
    <property type="evidence" value="ECO:0007669"/>
    <property type="project" value="UniProtKB-SubCell"/>
</dbReference>
<comment type="similarity">
    <text evidence="2">Belongs to the UPF0126 family.</text>
</comment>
<feature type="transmembrane region" description="Helical" evidence="7">
    <location>
        <begin position="182"/>
        <end position="201"/>
    </location>
</feature>
<name>A4EBU3_COLAA</name>
<organism evidence="9 10">
    <name type="scientific">Collinsella aerofaciens (strain ATCC 25986 / DSM 3979 / JCM 10188 / KCTC 3647 / NCTC 11838 / VPI 1003)</name>
    <dbReference type="NCBI Taxonomy" id="411903"/>
    <lineage>
        <taxon>Bacteria</taxon>
        <taxon>Bacillati</taxon>
        <taxon>Actinomycetota</taxon>
        <taxon>Coriobacteriia</taxon>
        <taxon>Coriobacteriales</taxon>
        <taxon>Coriobacteriaceae</taxon>
        <taxon>Collinsella</taxon>
    </lineage>
</organism>
<keyword evidence="3" id="KW-1003">Cell membrane</keyword>
<feature type="transmembrane region" description="Helical" evidence="7">
    <location>
        <begin position="102"/>
        <end position="119"/>
    </location>
</feature>
<gene>
    <name evidence="9" type="ORF">COLAER_01917</name>
</gene>